<keyword evidence="8" id="KW-0808">Transferase</keyword>
<dbReference type="InterPro" id="IPR036038">
    <property type="entry name" value="Aminotransferase-like"/>
</dbReference>
<keyword evidence="9" id="KW-1185">Reference proteome</keyword>
<dbReference type="GO" id="GO:0046820">
    <property type="term" value="F:4-amino-4-deoxychorismate synthase activity"/>
    <property type="evidence" value="ECO:0007669"/>
    <property type="project" value="TreeGrafter"/>
</dbReference>
<evidence type="ECO:0000256" key="6">
    <source>
        <dbReference type="RuleBase" id="RU004516"/>
    </source>
</evidence>
<dbReference type="Gene3D" id="3.30.470.10">
    <property type="match status" value="1"/>
</dbReference>
<feature type="domain" description="Chorismate-utilising enzyme C-terminal" evidence="7">
    <location>
        <begin position="130"/>
        <end position="386"/>
    </location>
</feature>
<dbReference type="PRINTS" id="PR00095">
    <property type="entry name" value="ANTSNTHASEI"/>
</dbReference>
<comment type="cofactor">
    <cofactor evidence="1 6">
        <name>pyridoxal 5'-phosphate</name>
        <dbReference type="ChEBI" id="CHEBI:597326"/>
    </cofactor>
</comment>
<dbReference type="EMBL" id="WTYK01000001">
    <property type="protein sequence ID" value="MXP40428.1"/>
    <property type="molecule type" value="Genomic_DNA"/>
</dbReference>
<dbReference type="InterPro" id="IPR001544">
    <property type="entry name" value="Aminotrans_IV"/>
</dbReference>
<dbReference type="InterPro" id="IPR018300">
    <property type="entry name" value="Aminotrans_IV_CS"/>
</dbReference>
<dbReference type="PANTHER" id="PTHR11236:SF50">
    <property type="entry name" value="AMINODEOXYCHORISMATE SYNTHASE COMPONENT 1"/>
    <property type="match status" value="1"/>
</dbReference>
<evidence type="ECO:0000259" key="7">
    <source>
        <dbReference type="Pfam" id="PF00425"/>
    </source>
</evidence>
<comment type="caution">
    <text evidence="8">The sequence shown here is derived from an EMBL/GenBank/DDBJ whole genome shotgun (WGS) entry which is preliminary data.</text>
</comment>
<dbReference type="InterPro" id="IPR043132">
    <property type="entry name" value="BCAT-like_C"/>
</dbReference>
<comment type="similarity">
    <text evidence="2 5">Belongs to the class-IV pyridoxal-phosphate-dependent aminotransferase family.</text>
</comment>
<dbReference type="GO" id="GO:0009396">
    <property type="term" value="P:folic acid-containing compound biosynthetic process"/>
    <property type="evidence" value="ECO:0007669"/>
    <property type="project" value="InterPro"/>
</dbReference>
<organism evidence="8 9">
    <name type="scientific">Croceibacterium soli</name>
    <dbReference type="NCBI Taxonomy" id="1739690"/>
    <lineage>
        <taxon>Bacteria</taxon>
        <taxon>Pseudomonadati</taxon>
        <taxon>Pseudomonadota</taxon>
        <taxon>Alphaproteobacteria</taxon>
        <taxon>Sphingomonadales</taxon>
        <taxon>Erythrobacteraceae</taxon>
        <taxon>Croceibacterium</taxon>
    </lineage>
</organism>
<dbReference type="InterPro" id="IPR005802">
    <property type="entry name" value="ADC_synth_comp_1"/>
</dbReference>
<evidence type="ECO:0000256" key="2">
    <source>
        <dbReference type="ARBA" id="ARBA00009320"/>
    </source>
</evidence>
<dbReference type="Pfam" id="PF00425">
    <property type="entry name" value="Chorismate_bind"/>
    <property type="match status" value="1"/>
</dbReference>
<accession>A0A6I4UNU5</accession>
<evidence type="ECO:0000256" key="1">
    <source>
        <dbReference type="ARBA" id="ARBA00001933"/>
    </source>
</evidence>
<dbReference type="Gene3D" id="3.60.120.10">
    <property type="entry name" value="Anthranilate synthase"/>
    <property type="match status" value="1"/>
</dbReference>
<evidence type="ECO:0000313" key="8">
    <source>
        <dbReference type="EMBL" id="MXP40428.1"/>
    </source>
</evidence>
<dbReference type="InterPro" id="IPR019999">
    <property type="entry name" value="Anth_synth_I-like"/>
</dbReference>
<dbReference type="Proteomes" id="UP000469159">
    <property type="component" value="Unassembled WGS sequence"/>
</dbReference>
<keyword evidence="8" id="KW-0032">Aminotransferase</keyword>
<dbReference type="AlphaFoldDB" id="A0A6I4UNU5"/>
<dbReference type="InterPro" id="IPR005801">
    <property type="entry name" value="ADC_synthase"/>
</dbReference>
<dbReference type="InterPro" id="IPR015890">
    <property type="entry name" value="Chorismate_C"/>
</dbReference>
<dbReference type="GO" id="GO:0000162">
    <property type="term" value="P:L-tryptophan biosynthetic process"/>
    <property type="evidence" value="ECO:0007669"/>
    <property type="project" value="TreeGrafter"/>
</dbReference>
<dbReference type="NCBIfam" id="TIGR00553">
    <property type="entry name" value="pabB"/>
    <property type="match status" value="1"/>
</dbReference>
<evidence type="ECO:0000313" key="9">
    <source>
        <dbReference type="Proteomes" id="UP000469159"/>
    </source>
</evidence>
<protein>
    <recommendedName>
        <fullName evidence="3">Probable branched-chain-amino-acid aminotransferase</fullName>
    </recommendedName>
</protein>
<dbReference type="OrthoDB" id="9803598at2"/>
<dbReference type="PANTHER" id="PTHR11236">
    <property type="entry name" value="AMINOBENZOATE/ANTHRANILATE SYNTHASE"/>
    <property type="match status" value="1"/>
</dbReference>
<sequence length="599" mass="64222">MAAGNPFILLDDARSEGAVDAHLFENPRAVFVARTPDEVERVLAEADAARRESGGTLAGYIAYEAGLAIEPKLRPLAAERTGADGPLVWFGLFDAETIIPAAEVPQWLASRSGTGHTSIGPLDPQISTGAYLEAFGRLQEAIRAGDIYQANLTFRLAGAARGDPVALYAAIRPAANAGYGGLVFDGEHWLLSFSPELFFALKDRAAKVKPMKGTRPRGRTGEEDAALAGELANSVKDKAENLMIVDLMRNDLSRVAEAGSVRVDKPFAIESYPTVHQMVSTVRASLREGMGAIDMIRALFPCGSITGAPKIRAMELIHQVERDARGPYCGAIGRIGPNGDAAFNVAIRTIRLTPGENDRHHAVLGVGGAIVADSDGMGEWRECLVKAGFVRGAAGGHDLIETMRFDPESGIELLELHLERIKSSAAELGFAFDRHETRNRIQALCFELEEAARLRLVLARSGEIALETAPLPPPAEGPVACVALPHPLVSGDWRLRHKTTDRGFHQAALAVAQEHGAYEALLVRENGLVTEGTYTNLFLERGGKLLTPPLALGLLPGVLRQQLIGQGRAEEAELTLEDLSEGFLIGNAVRGLIPARMHA</sequence>
<dbReference type="SUPFAM" id="SSF56752">
    <property type="entry name" value="D-aminoacid aminotransferase-like PLP-dependent enzymes"/>
    <property type="match status" value="1"/>
</dbReference>
<dbReference type="Gene3D" id="3.20.10.10">
    <property type="entry name" value="D-amino Acid Aminotransferase, subunit A, domain 2"/>
    <property type="match status" value="1"/>
</dbReference>
<dbReference type="PROSITE" id="PS00770">
    <property type="entry name" value="AA_TRANSFER_CLASS_4"/>
    <property type="match status" value="1"/>
</dbReference>
<dbReference type="Pfam" id="PF01063">
    <property type="entry name" value="Aminotran_4"/>
    <property type="match status" value="1"/>
</dbReference>
<keyword evidence="4 6" id="KW-0663">Pyridoxal phosphate</keyword>
<dbReference type="RefSeq" id="WP_160745264.1">
    <property type="nucleotide sequence ID" value="NZ_WTYK01000001.1"/>
</dbReference>
<name>A0A6I4UNU5_9SPHN</name>
<evidence type="ECO:0000256" key="4">
    <source>
        <dbReference type="ARBA" id="ARBA00022898"/>
    </source>
</evidence>
<gene>
    <name evidence="8" type="primary">pabB</name>
    <name evidence="8" type="ORF">GRI75_02050</name>
</gene>
<proteinExistence type="inferred from homology"/>
<dbReference type="SUPFAM" id="SSF56322">
    <property type="entry name" value="ADC synthase"/>
    <property type="match status" value="1"/>
</dbReference>
<dbReference type="InterPro" id="IPR043131">
    <property type="entry name" value="BCAT-like_N"/>
</dbReference>
<evidence type="ECO:0000256" key="3">
    <source>
        <dbReference type="ARBA" id="ARBA00014472"/>
    </source>
</evidence>
<evidence type="ECO:0000256" key="5">
    <source>
        <dbReference type="RuleBase" id="RU004106"/>
    </source>
</evidence>
<reference evidence="8 9" key="1">
    <citation type="submission" date="2019-12" db="EMBL/GenBank/DDBJ databases">
        <title>Genomic-based taxomic classification of the family Erythrobacteraceae.</title>
        <authorList>
            <person name="Xu L."/>
        </authorList>
    </citation>
    <scope>NUCLEOTIDE SEQUENCE [LARGE SCALE GENOMIC DNA]</scope>
    <source>
        <strain evidence="8 9">MCCC 1K02066</strain>
    </source>
</reference>